<protein>
    <submittedName>
        <fullName evidence="1">Uncharacterized protein</fullName>
    </submittedName>
</protein>
<sequence>MIIAPFASASLSIDTPNYFKSNSSTYSEIGKVKENRAADSWAFLDNVSVSGSINDSTSIALSSSNVQLSSGDLTLAFNPQELHCTNGFNISFTLGDSIATSVSPNCDSLVNAEVNDSFSHNFDLPRFGPPSIPVDPYGIIQVSVKAGPTASLGLDWAAGLTFDYSHFKDGVEAFSHGNTVRPVTVYGKIKPWSKAGLDASASFTAGFWVFRFAESGISAKLTLLNAGIDTLLEAGIAKRWNKVKQHWKVHGFARASAKAWANTGSGSIDVWAKIMKRIDFIVTLEIVFWEGRRSIVEWPSLYEYSQVWDTGYQYSKWHL</sequence>
<gene>
    <name evidence="1" type="ORF">CS022_23745</name>
</gene>
<proteinExistence type="predicted"/>
<organism evidence="1 2">
    <name type="scientific">Veronia nyctiphanis</name>
    <dbReference type="NCBI Taxonomy" id="1278244"/>
    <lineage>
        <taxon>Bacteria</taxon>
        <taxon>Pseudomonadati</taxon>
        <taxon>Pseudomonadota</taxon>
        <taxon>Gammaproteobacteria</taxon>
        <taxon>Vibrionales</taxon>
        <taxon>Vibrionaceae</taxon>
        <taxon>Veronia</taxon>
    </lineage>
</organism>
<reference evidence="1 2" key="1">
    <citation type="submission" date="2017-10" db="EMBL/GenBank/DDBJ databases">
        <title>Nyctiphanis sp. nov., isolated from the stomach of the euphausiid Nyctiphanes simplex (Hansen, 1911) in the Gulf of California.</title>
        <authorList>
            <person name="Gomez-Gil B."/>
            <person name="Aguilar-Mendez M."/>
            <person name="Lopez-Cortes A."/>
            <person name="Gomez-Gutierrez J."/>
            <person name="Roque A."/>
            <person name="Lang E."/>
            <person name="Gonzalez-Castillo A."/>
        </authorList>
    </citation>
    <scope>NUCLEOTIDE SEQUENCE [LARGE SCALE GENOMIC DNA]</scope>
    <source>
        <strain evidence="1 2">CAIM 600</strain>
    </source>
</reference>
<evidence type="ECO:0000313" key="2">
    <source>
        <dbReference type="Proteomes" id="UP000290287"/>
    </source>
</evidence>
<dbReference type="AlphaFoldDB" id="A0A4Q0YKE3"/>
<dbReference type="EMBL" id="PEIB01000054">
    <property type="protein sequence ID" value="RXJ69491.1"/>
    <property type="molecule type" value="Genomic_DNA"/>
</dbReference>
<dbReference type="RefSeq" id="WP_129124328.1">
    <property type="nucleotide sequence ID" value="NZ_PEIB01000054.1"/>
</dbReference>
<dbReference type="OrthoDB" id="6283629at2"/>
<evidence type="ECO:0000313" key="1">
    <source>
        <dbReference type="EMBL" id="RXJ69491.1"/>
    </source>
</evidence>
<keyword evidence="2" id="KW-1185">Reference proteome</keyword>
<dbReference type="Proteomes" id="UP000290287">
    <property type="component" value="Unassembled WGS sequence"/>
</dbReference>
<comment type="caution">
    <text evidence="1">The sequence shown here is derived from an EMBL/GenBank/DDBJ whole genome shotgun (WGS) entry which is preliminary data.</text>
</comment>
<name>A0A4Q0YKE3_9GAMM</name>
<accession>A0A4Q0YKE3</accession>